<feature type="region of interest" description="Disordered" evidence="1">
    <location>
        <begin position="566"/>
        <end position="633"/>
    </location>
</feature>
<dbReference type="NCBIfam" id="TIGR03296">
    <property type="entry name" value="M6dom_TIGR03296"/>
    <property type="match status" value="1"/>
</dbReference>
<proteinExistence type="predicted"/>
<organism evidence="3 4">
    <name type="scientific">Kitasatospora paracochleata</name>
    <dbReference type="NCBI Taxonomy" id="58354"/>
    <lineage>
        <taxon>Bacteria</taxon>
        <taxon>Bacillati</taxon>
        <taxon>Actinomycetota</taxon>
        <taxon>Actinomycetes</taxon>
        <taxon>Kitasatosporales</taxon>
        <taxon>Streptomycetaceae</taxon>
        <taxon>Kitasatospora</taxon>
    </lineage>
</organism>
<keyword evidence="4" id="KW-1185">Reference proteome</keyword>
<keyword evidence="3" id="KW-0378">Hydrolase</keyword>
<feature type="region of interest" description="Disordered" evidence="1">
    <location>
        <begin position="467"/>
        <end position="505"/>
    </location>
</feature>
<dbReference type="SUPFAM" id="SSF55486">
    <property type="entry name" value="Metalloproteases ('zincins'), catalytic domain"/>
    <property type="match status" value="1"/>
</dbReference>
<evidence type="ECO:0000313" key="3">
    <source>
        <dbReference type="EMBL" id="MCP2311271.1"/>
    </source>
</evidence>
<evidence type="ECO:0000313" key="4">
    <source>
        <dbReference type="Proteomes" id="UP001206483"/>
    </source>
</evidence>
<feature type="region of interest" description="Disordered" evidence="1">
    <location>
        <begin position="403"/>
        <end position="433"/>
    </location>
</feature>
<evidence type="ECO:0000259" key="2">
    <source>
        <dbReference type="Pfam" id="PF05547"/>
    </source>
</evidence>
<dbReference type="RefSeq" id="WP_253799900.1">
    <property type="nucleotide sequence ID" value="NZ_BAAAUB010000074.1"/>
</dbReference>
<dbReference type="PANTHER" id="PTHR41775">
    <property type="entry name" value="SECRETED PROTEIN-RELATED"/>
    <property type="match status" value="1"/>
</dbReference>
<evidence type="ECO:0000256" key="1">
    <source>
        <dbReference type="SAM" id="MobiDB-lite"/>
    </source>
</evidence>
<feature type="compositionally biased region" description="Polar residues" evidence="1">
    <location>
        <begin position="418"/>
        <end position="433"/>
    </location>
</feature>
<dbReference type="Pfam" id="PF05547">
    <property type="entry name" value="Peptidase_M6"/>
    <property type="match status" value="1"/>
</dbReference>
<feature type="compositionally biased region" description="Gly residues" evidence="1">
    <location>
        <begin position="569"/>
        <end position="585"/>
    </location>
</feature>
<feature type="domain" description="Peptidase M6-like" evidence="2">
    <location>
        <begin position="111"/>
        <end position="299"/>
    </location>
</feature>
<name>A0ABT1J1H7_9ACTN</name>
<sequence length="633" mass="67502">MPELVPPRHGARAVWSDFCAVAPSPELRQRLQDQLTRARSGADELAGQLAVSRAPRHLGFDDGTIFPPAEFPLGTPYTTIQAAAADRAPLRGPVRVIVVLADFSDREMTATAQHFEDLFFSLGVLPNGSVREYYREVTHGLVDIVGEVVGPLRLPQTLDWYANGNFGIGRPSGEARANIMARDAAQAADPAVDFGPYDNDANGYVDAFIVVHAGSGGEATGNSGDIWSHKWTLPGELNADGTKIFAYLTIPEDARIGVCAHELGHLLFGFPDLYDTDGTSEGVGNWCLMGAGSWGGGGDVPVHPSAWCKVNQGWAASTVVTSGGTLSFEDVKSSHTVHRLWKDGGGGSEYFLVENRQLTGYDRSLPGPGLLVWHIDEAKPGNTDENHYKVGLLQADNKRDLETAHNRGDAGDPFPGSAANTALSGSTSPSTQSYAGADTCVTLSAISAAALTMTASVSVSCGKPLAKELKDGGKERKDAGKETKEPLKERKDARKETKEPFKERKDVRKEFKEPFKERKDLKDRIEVKQFDLPVRPPEGGTADDSVAAVLADLQARLEAVEEVLAGEYGPEGGREGGYGDVGGEPAGEPFIGSALRPDLPGGPVFDAGSEALRQAMGDADPQAKRAFDTLPSQ</sequence>
<accession>A0ABT1J1H7</accession>
<dbReference type="EC" id="3.4.24.-" evidence="3"/>
<protein>
    <submittedName>
        <fullName evidence="3">Immune inhibitor A</fullName>
        <ecNumber evidence="3">3.4.24.-</ecNumber>
    </submittedName>
</protein>
<dbReference type="InterPro" id="IPR008757">
    <property type="entry name" value="Peptidase_M6-like_domain"/>
</dbReference>
<gene>
    <name evidence="3" type="ORF">FHR36_004434</name>
</gene>
<dbReference type="Proteomes" id="UP001206483">
    <property type="component" value="Unassembled WGS sequence"/>
</dbReference>
<dbReference type="EMBL" id="JAMZDX010000004">
    <property type="protein sequence ID" value="MCP2311271.1"/>
    <property type="molecule type" value="Genomic_DNA"/>
</dbReference>
<dbReference type="PANTHER" id="PTHR41775:SF1">
    <property type="entry name" value="PEPTIDASE M6-LIKE DOMAIN-CONTAINING PROTEIN"/>
    <property type="match status" value="1"/>
</dbReference>
<reference evidence="3 4" key="1">
    <citation type="submission" date="2022-06" db="EMBL/GenBank/DDBJ databases">
        <title>Sequencing the genomes of 1000 actinobacteria strains.</title>
        <authorList>
            <person name="Klenk H.-P."/>
        </authorList>
    </citation>
    <scope>NUCLEOTIDE SEQUENCE [LARGE SCALE GENOMIC DNA]</scope>
    <source>
        <strain evidence="3 4">DSM 41656</strain>
    </source>
</reference>
<comment type="caution">
    <text evidence="3">The sequence shown here is derived from an EMBL/GenBank/DDBJ whole genome shotgun (WGS) entry which is preliminary data.</text>
</comment>
<dbReference type="GO" id="GO:0016787">
    <property type="term" value="F:hydrolase activity"/>
    <property type="evidence" value="ECO:0007669"/>
    <property type="project" value="UniProtKB-KW"/>
</dbReference>